<dbReference type="SUPFAM" id="SSF46565">
    <property type="entry name" value="Chaperone J-domain"/>
    <property type="match status" value="1"/>
</dbReference>
<dbReference type="PROSITE" id="PS50293">
    <property type="entry name" value="TPR_REGION"/>
    <property type="match status" value="1"/>
</dbReference>
<dbReference type="Pfam" id="PF00226">
    <property type="entry name" value="DnaJ"/>
    <property type="match status" value="1"/>
</dbReference>
<dbReference type="PROSITE" id="PS50005">
    <property type="entry name" value="TPR"/>
    <property type="match status" value="1"/>
</dbReference>
<dbReference type="SUPFAM" id="SSF48452">
    <property type="entry name" value="TPR-like"/>
    <property type="match status" value="1"/>
</dbReference>
<evidence type="ECO:0000256" key="2">
    <source>
        <dbReference type="ARBA" id="ARBA00022803"/>
    </source>
</evidence>
<dbReference type="Pfam" id="PF00515">
    <property type="entry name" value="TPR_1"/>
    <property type="match status" value="1"/>
</dbReference>
<feature type="domain" description="J" evidence="5">
    <location>
        <begin position="9"/>
        <end position="69"/>
    </location>
</feature>
<organism evidence="6 7">
    <name type="scientific">Iningainema tapete BLCC-T55</name>
    <dbReference type="NCBI Taxonomy" id="2748662"/>
    <lineage>
        <taxon>Bacteria</taxon>
        <taxon>Bacillati</taxon>
        <taxon>Cyanobacteriota</taxon>
        <taxon>Cyanophyceae</taxon>
        <taxon>Nostocales</taxon>
        <taxon>Scytonemataceae</taxon>
        <taxon>Iningainema tapete</taxon>
    </lineage>
</organism>
<dbReference type="InterPro" id="IPR036869">
    <property type="entry name" value="J_dom_sf"/>
</dbReference>
<feature type="repeat" description="TPR" evidence="3">
    <location>
        <begin position="90"/>
        <end position="123"/>
    </location>
</feature>
<keyword evidence="2 3" id="KW-0802">TPR repeat</keyword>
<dbReference type="InterPro" id="IPR019734">
    <property type="entry name" value="TPR_rpt"/>
</dbReference>
<sequence>MRDRVNINEAYSILGLPPGASPTQVKQAYRKLVLMWHPDRFSHPQQKQEAEEKIKLINVAYSQLKFYQPSSSNQVKKTKPTTVYTNRSNAETFYNWGAENAKLGRYESALADFTHAIRINPNYIEAYKYRGLICSQLGYEYRATSDLNKATQLERNRRNKQASKSSSSWYSTPKTRKSSQKSIWKKFLQWIKRLLNFNWRLG</sequence>
<accession>A0A8J6XKZ7</accession>
<dbReference type="InterPro" id="IPR001623">
    <property type="entry name" value="DnaJ_domain"/>
</dbReference>
<dbReference type="SMART" id="SM00271">
    <property type="entry name" value="DnaJ"/>
    <property type="match status" value="1"/>
</dbReference>
<feature type="region of interest" description="Disordered" evidence="4">
    <location>
        <begin position="154"/>
        <end position="174"/>
    </location>
</feature>
<dbReference type="PANTHER" id="PTHR45188:SF2">
    <property type="entry name" value="DNAJ HOMOLOG SUBFAMILY C MEMBER 7"/>
    <property type="match status" value="1"/>
</dbReference>
<evidence type="ECO:0000256" key="4">
    <source>
        <dbReference type="SAM" id="MobiDB-lite"/>
    </source>
</evidence>
<dbReference type="Gene3D" id="1.10.287.110">
    <property type="entry name" value="DnaJ domain"/>
    <property type="match status" value="1"/>
</dbReference>
<evidence type="ECO:0000313" key="6">
    <source>
        <dbReference type="EMBL" id="MBD2776663.1"/>
    </source>
</evidence>
<dbReference type="SMART" id="SM00028">
    <property type="entry name" value="TPR"/>
    <property type="match status" value="2"/>
</dbReference>
<dbReference type="RefSeq" id="WP_190835725.1">
    <property type="nucleotide sequence ID" value="NZ_CAWPPI010000098.1"/>
</dbReference>
<proteinExistence type="predicted"/>
<dbReference type="AlphaFoldDB" id="A0A8J6XKZ7"/>
<comment type="caution">
    <text evidence="6">The sequence shown here is derived from an EMBL/GenBank/DDBJ whole genome shotgun (WGS) entry which is preliminary data.</text>
</comment>
<evidence type="ECO:0000256" key="1">
    <source>
        <dbReference type="ARBA" id="ARBA00022737"/>
    </source>
</evidence>
<gene>
    <name evidence="6" type="ORF">ICL16_32590</name>
</gene>
<keyword evidence="1" id="KW-0677">Repeat</keyword>
<dbReference type="PROSITE" id="PS50076">
    <property type="entry name" value="DNAJ_2"/>
    <property type="match status" value="1"/>
</dbReference>
<dbReference type="PANTHER" id="PTHR45188">
    <property type="entry name" value="DNAJ PROTEIN P58IPK HOMOLOG"/>
    <property type="match status" value="1"/>
</dbReference>
<evidence type="ECO:0000259" key="5">
    <source>
        <dbReference type="PROSITE" id="PS50076"/>
    </source>
</evidence>
<reference evidence="6" key="1">
    <citation type="submission" date="2020-09" db="EMBL/GenBank/DDBJ databases">
        <title>Iningainema tapete sp. nov. (Scytonemataceae, Cyanobacteria) from greenhouses in central Florida (USA) produces two types of nodularin with biosynthetic potential for microcystin-LR and anabaenopeptins.</title>
        <authorList>
            <person name="Berthold D.E."/>
            <person name="Lefler F.W."/>
            <person name="Huang I.-S."/>
            <person name="Abdulla H."/>
            <person name="Zimba P.V."/>
            <person name="Laughinghouse H.D. IV."/>
        </authorList>
    </citation>
    <scope>NUCLEOTIDE SEQUENCE</scope>
    <source>
        <strain evidence="6">BLCCT55</strain>
    </source>
</reference>
<evidence type="ECO:0000313" key="7">
    <source>
        <dbReference type="Proteomes" id="UP000629098"/>
    </source>
</evidence>
<dbReference type="Proteomes" id="UP000629098">
    <property type="component" value="Unassembled WGS sequence"/>
</dbReference>
<dbReference type="EMBL" id="JACXAE010000098">
    <property type="protein sequence ID" value="MBD2776663.1"/>
    <property type="molecule type" value="Genomic_DNA"/>
</dbReference>
<protein>
    <submittedName>
        <fullName evidence="6">DnaJ domain-containing protein</fullName>
    </submittedName>
</protein>
<dbReference type="CDD" id="cd06257">
    <property type="entry name" value="DnaJ"/>
    <property type="match status" value="1"/>
</dbReference>
<dbReference type="PRINTS" id="PR00625">
    <property type="entry name" value="JDOMAIN"/>
</dbReference>
<dbReference type="Gene3D" id="1.25.40.10">
    <property type="entry name" value="Tetratricopeptide repeat domain"/>
    <property type="match status" value="1"/>
</dbReference>
<name>A0A8J6XKZ7_9CYAN</name>
<evidence type="ECO:0000256" key="3">
    <source>
        <dbReference type="PROSITE-ProRule" id="PRU00339"/>
    </source>
</evidence>
<dbReference type="InterPro" id="IPR011990">
    <property type="entry name" value="TPR-like_helical_dom_sf"/>
</dbReference>
<keyword evidence="7" id="KW-1185">Reference proteome</keyword>